<evidence type="ECO:0000313" key="2">
    <source>
        <dbReference type="Proteomes" id="UP000812440"/>
    </source>
</evidence>
<name>A0A8T2KCV3_9PIPI</name>
<reference evidence="1" key="1">
    <citation type="thesis" date="2020" institute="ProQuest LLC" country="789 East Eisenhower Parkway, Ann Arbor, MI, USA">
        <title>Comparative Genomics and Chromosome Evolution.</title>
        <authorList>
            <person name="Mudd A.B."/>
        </authorList>
    </citation>
    <scope>NUCLEOTIDE SEQUENCE</scope>
    <source>
        <strain evidence="1">Female2</strain>
        <tissue evidence="1">Blood</tissue>
    </source>
</reference>
<sequence length="110" mass="11971">MVCRHNILLCVHKDDLLYMSAHRQYEIRGNTGQDLPPILTFANLSSKVAAAVHQITHPPILETPHPSSQMEGWVVMVLDSSTNGGLSASPLQPSSDHCLALVTWNTGTSI</sequence>
<proteinExistence type="predicted"/>
<protein>
    <submittedName>
        <fullName evidence="1">Uncharacterized protein</fullName>
    </submittedName>
</protein>
<dbReference type="AlphaFoldDB" id="A0A8T2KCV3"/>
<evidence type="ECO:0000313" key="1">
    <source>
        <dbReference type="EMBL" id="KAG8453420.1"/>
    </source>
</evidence>
<organism evidence="1 2">
    <name type="scientific">Hymenochirus boettgeri</name>
    <name type="common">Congo dwarf clawed frog</name>
    <dbReference type="NCBI Taxonomy" id="247094"/>
    <lineage>
        <taxon>Eukaryota</taxon>
        <taxon>Metazoa</taxon>
        <taxon>Chordata</taxon>
        <taxon>Craniata</taxon>
        <taxon>Vertebrata</taxon>
        <taxon>Euteleostomi</taxon>
        <taxon>Amphibia</taxon>
        <taxon>Batrachia</taxon>
        <taxon>Anura</taxon>
        <taxon>Pipoidea</taxon>
        <taxon>Pipidae</taxon>
        <taxon>Pipinae</taxon>
        <taxon>Hymenochirus</taxon>
    </lineage>
</organism>
<dbReference type="Proteomes" id="UP000812440">
    <property type="component" value="Chromosome 1"/>
</dbReference>
<keyword evidence="2" id="KW-1185">Reference proteome</keyword>
<comment type="caution">
    <text evidence="1">The sequence shown here is derived from an EMBL/GenBank/DDBJ whole genome shotgun (WGS) entry which is preliminary data.</text>
</comment>
<dbReference type="EMBL" id="JAACNH010000001">
    <property type="protein sequence ID" value="KAG8453420.1"/>
    <property type="molecule type" value="Genomic_DNA"/>
</dbReference>
<accession>A0A8T2KCV3</accession>
<gene>
    <name evidence="1" type="ORF">GDO86_000158</name>
</gene>